<feature type="domain" description="Phosphatidic acid phosphatase type 2/haloperoxidase" evidence="2">
    <location>
        <begin position="60"/>
        <end position="174"/>
    </location>
</feature>
<feature type="transmembrane region" description="Helical" evidence="1">
    <location>
        <begin position="134"/>
        <end position="153"/>
    </location>
</feature>
<dbReference type="GeneID" id="47724524"/>
<dbReference type="OrthoDB" id="9789113at2"/>
<feature type="transmembrane region" description="Helical" evidence="1">
    <location>
        <begin position="159"/>
        <end position="177"/>
    </location>
</feature>
<dbReference type="SUPFAM" id="SSF48317">
    <property type="entry name" value="Acid phosphatase/Vanadium-dependent haloperoxidase"/>
    <property type="match status" value="1"/>
</dbReference>
<dbReference type="InterPro" id="IPR036938">
    <property type="entry name" value="PAP2/HPO_sf"/>
</dbReference>
<feature type="transmembrane region" description="Helical" evidence="1">
    <location>
        <begin position="60"/>
        <end position="78"/>
    </location>
</feature>
<name>A0A2H1EE80_9FLAO</name>
<evidence type="ECO:0000313" key="4">
    <source>
        <dbReference type="Proteomes" id="UP000231564"/>
    </source>
</evidence>
<feature type="transmembrane region" description="Helical" evidence="1">
    <location>
        <begin position="106"/>
        <end position="127"/>
    </location>
</feature>
<protein>
    <submittedName>
        <fullName evidence="3">PA-phosphatase-like phosphoesterase</fullName>
    </submittedName>
</protein>
<gene>
    <name evidence="3" type="ORF">MARIT_3081</name>
</gene>
<dbReference type="Gene3D" id="1.20.144.10">
    <property type="entry name" value="Phosphatidic acid phosphatase type 2/haloperoxidase"/>
    <property type="match status" value="1"/>
</dbReference>
<dbReference type="KEGG" id="tmar:MARIT_3081"/>
<dbReference type="EMBL" id="LT634361">
    <property type="protein sequence ID" value="SFZ85160.1"/>
    <property type="molecule type" value="Genomic_DNA"/>
</dbReference>
<organism evidence="3 4">
    <name type="scientific">Tenacibaculum maritimum NCIMB 2154</name>
    <dbReference type="NCBI Taxonomy" id="1349785"/>
    <lineage>
        <taxon>Bacteria</taxon>
        <taxon>Pseudomonadati</taxon>
        <taxon>Bacteroidota</taxon>
        <taxon>Flavobacteriia</taxon>
        <taxon>Flavobacteriales</taxon>
        <taxon>Flavobacteriaceae</taxon>
        <taxon>Tenacibaculum</taxon>
    </lineage>
</organism>
<feature type="transmembrane region" description="Helical" evidence="1">
    <location>
        <begin position="37"/>
        <end position="53"/>
    </location>
</feature>
<sequence>MLEELIQYDYRIIIFLNSLGAKKWDAFWIFITEPTHWYWLFMLTTLLFFKFFGIKRGTLLILNTILTCVVTLILVELIKQNVARLRPINNHEIKHSLRFIKNAENFSFVSGHAAFSFTFSFLVFKILKEKIKFSWVLFLFPLLFAYSRLYLGVHFLSDILSGLFLGFLIANIGWIVSKKWILNQVKT</sequence>
<dbReference type="RefSeq" id="WP_024741062.1">
    <property type="nucleotide sequence ID" value="NZ_BAUG01000016.1"/>
</dbReference>
<dbReference type="Pfam" id="PF01569">
    <property type="entry name" value="PAP2"/>
    <property type="match status" value="1"/>
</dbReference>
<dbReference type="Proteomes" id="UP000231564">
    <property type="component" value="Chromosome MARIT"/>
</dbReference>
<keyword evidence="1" id="KW-0812">Transmembrane</keyword>
<evidence type="ECO:0000313" key="3">
    <source>
        <dbReference type="EMBL" id="SFZ85160.1"/>
    </source>
</evidence>
<dbReference type="SMART" id="SM00014">
    <property type="entry name" value="acidPPc"/>
    <property type="match status" value="1"/>
</dbReference>
<keyword evidence="4" id="KW-1185">Reference proteome</keyword>
<dbReference type="AlphaFoldDB" id="A0A2H1EE80"/>
<dbReference type="InterPro" id="IPR000326">
    <property type="entry name" value="PAP2/HPO"/>
</dbReference>
<dbReference type="PANTHER" id="PTHR14969">
    <property type="entry name" value="SPHINGOSINE-1-PHOSPHATE PHOSPHOHYDROLASE"/>
    <property type="match status" value="1"/>
</dbReference>
<accession>A0A2H1EE80</accession>
<dbReference type="STRING" id="1349785.GCA_000509405_01624"/>
<keyword evidence="1" id="KW-1133">Transmembrane helix</keyword>
<proteinExistence type="predicted"/>
<keyword evidence="1" id="KW-0472">Membrane</keyword>
<reference evidence="3 4" key="1">
    <citation type="submission" date="2016-11" db="EMBL/GenBank/DDBJ databases">
        <authorList>
            <person name="Jaros S."/>
            <person name="Januszkiewicz K."/>
            <person name="Wedrychowicz H."/>
        </authorList>
    </citation>
    <scope>NUCLEOTIDE SEQUENCE [LARGE SCALE GENOMIC DNA]</scope>
    <source>
        <strain evidence="3">NCIMB 2154T</strain>
    </source>
</reference>
<dbReference type="PANTHER" id="PTHR14969:SF13">
    <property type="entry name" value="AT30094P"/>
    <property type="match status" value="1"/>
</dbReference>
<evidence type="ECO:0000259" key="2">
    <source>
        <dbReference type="SMART" id="SM00014"/>
    </source>
</evidence>
<evidence type="ECO:0000256" key="1">
    <source>
        <dbReference type="SAM" id="Phobius"/>
    </source>
</evidence>